<dbReference type="SUPFAM" id="SSF51905">
    <property type="entry name" value="FAD/NAD(P)-binding domain"/>
    <property type="match status" value="1"/>
</dbReference>
<dbReference type="HOGENOM" id="CLU_019327_1_1_7"/>
<dbReference type="Pfam" id="PF13450">
    <property type="entry name" value="NAD_binding_8"/>
    <property type="match status" value="1"/>
</dbReference>
<reference evidence="1 2" key="1">
    <citation type="submission" date="2009-01" db="EMBL/GenBank/DDBJ databases">
        <title>Complete sequence of Geobacter sp. FRC-32.</title>
        <authorList>
            <consortium name="US DOE Joint Genome Institute"/>
            <person name="Lucas S."/>
            <person name="Copeland A."/>
            <person name="Lapidus A."/>
            <person name="Glavina del Rio T."/>
            <person name="Dalin E."/>
            <person name="Tice H."/>
            <person name="Bruce D."/>
            <person name="Goodwin L."/>
            <person name="Pitluck S."/>
            <person name="Saunders E."/>
            <person name="Brettin T."/>
            <person name="Detter J.C."/>
            <person name="Han C."/>
            <person name="Larimer F."/>
            <person name="Land M."/>
            <person name="Hauser L."/>
            <person name="Kyrpides N."/>
            <person name="Ovchinnikova G."/>
            <person name="Kostka J."/>
            <person name="Richardson P."/>
        </authorList>
    </citation>
    <scope>NUCLEOTIDE SEQUENCE [LARGE SCALE GENOMIC DNA]</scope>
    <source>
        <strain evidence="2">DSM 22248 / JCM 15807 / FRC-32</strain>
    </source>
</reference>
<dbReference type="Proteomes" id="UP000007721">
    <property type="component" value="Chromosome"/>
</dbReference>
<proteinExistence type="predicted"/>
<protein>
    <recommendedName>
        <fullName evidence="3">FAD-dependent oxidoreductase</fullName>
    </recommendedName>
</protein>
<keyword evidence="2" id="KW-1185">Reference proteome</keyword>
<name>B9M1U4_GEODF</name>
<sequence>MPENGVFVVGSGPNGLAAAIVMAQAGLPVTIGEAAQSVGGGTRSAELTLPGFVHDVCAAIHPLAAFSPFFNSLPLADHGLKWIYPPAALAHPLDDGTVAVLEREIFQTVDSLDFPDRRPYMELMMPLREHWQEISPQVLAPLTFPAHPLLMARFGIHGLRSAVGLARSTFQGPLARALFAGMAAHSFLPLDKPGSAAFGLVLGTLGHVNGWPMAAGGTGKISQALAGHFLSLGGEIVTGRRTGTVDELPADTTVFLDVSPRQVLQLARQRFDSDYRKQLEKYRFGPGIFKVDWALNGPIPWRAEECRRAATLHLGGTMEEIAAAEKEVHLGRHPEKPFVLVAQQSLFDPDRAPVGKQVGWAYCHVPNGSRVDMTERIENQIERFAPGFKDLIIGRRTRDTAAMQAYNENFVGGDINGGMQNLRQMVVRPVAGPHPYATPDKNIFICSASTPPGGGVHGLCGYLAAKLALERMK</sequence>
<dbReference type="PRINTS" id="PR00411">
    <property type="entry name" value="PNDRDTASEI"/>
</dbReference>
<dbReference type="RefSeq" id="WP_012645969.1">
    <property type="nucleotide sequence ID" value="NC_011979.1"/>
</dbReference>
<evidence type="ECO:0000313" key="1">
    <source>
        <dbReference type="EMBL" id="ACM19240.1"/>
    </source>
</evidence>
<dbReference type="eggNOG" id="COG1233">
    <property type="taxonomic scope" value="Bacteria"/>
</dbReference>
<dbReference type="STRING" id="316067.Geob_0878"/>
<evidence type="ECO:0008006" key="3">
    <source>
        <dbReference type="Google" id="ProtNLM"/>
    </source>
</evidence>
<dbReference type="EMBL" id="CP001390">
    <property type="protein sequence ID" value="ACM19240.1"/>
    <property type="molecule type" value="Genomic_DNA"/>
</dbReference>
<dbReference type="KEGG" id="geo:Geob_0878"/>
<accession>B9M1U4</accession>
<gene>
    <name evidence="1" type="ordered locus">Geob_0878</name>
</gene>
<dbReference type="OrthoDB" id="9774675at2"/>
<evidence type="ECO:0000313" key="2">
    <source>
        <dbReference type="Proteomes" id="UP000007721"/>
    </source>
</evidence>
<dbReference type="InterPro" id="IPR036188">
    <property type="entry name" value="FAD/NAD-bd_sf"/>
</dbReference>
<dbReference type="PANTHER" id="PTHR10668">
    <property type="entry name" value="PHYTOENE DEHYDROGENASE"/>
    <property type="match status" value="1"/>
</dbReference>
<dbReference type="PANTHER" id="PTHR10668:SF105">
    <property type="entry name" value="DEHYDROGENASE-RELATED"/>
    <property type="match status" value="1"/>
</dbReference>
<dbReference type="AlphaFoldDB" id="B9M1U4"/>
<organism evidence="1 2">
    <name type="scientific">Geotalea daltonii (strain DSM 22248 / JCM 15807 / FRC-32)</name>
    <name type="common">Geobacter daltonii</name>
    <dbReference type="NCBI Taxonomy" id="316067"/>
    <lineage>
        <taxon>Bacteria</taxon>
        <taxon>Pseudomonadati</taxon>
        <taxon>Thermodesulfobacteriota</taxon>
        <taxon>Desulfuromonadia</taxon>
        <taxon>Geobacterales</taxon>
        <taxon>Geobacteraceae</taxon>
        <taxon>Geotalea</taxon>
    </lineage>
</organism>
<dbReference type="Gene3D" id="3.50.50.60">
    <property type="entry name" value="FAD/NAD(P)-binding domain"/>
    <property type="match status" value="1"/>
</dbReference>